<dbReference type="InterPro" id="IPR012337">
    <property type="entry name" value="RNaseH-like_sf"/>
</dbReference>
<dbReference type="EC" id="2.7.7.7" evidence="14 15"/>
<dbReference type="Pfam" id="PF02739">
    <property type="entry name" value="5_3_exonuc_N"/>
    <property type="match status" value="1"/>
</dbReference>
<reference evidence="19 20" key="1">
    <citation type="submission" date="2018-08" db="EMBL/GenBank/DDBJ databases">
        <title>Actinomadura spongicola sp. nov., isolated from marine sponge Leucetta chagosensis.</title>
        <authorList>
            <person name="Li L."/>
            <person name="Lin H.W."/>
        </authorList>
    </citation>
    <scope>NUCLEOTIDE SEQUENCE [LARGE SCALE GENOMIC DNA]</scope>
    <source>
        <strain evidence="19 20">LHW52907</strain>
    </source>
</reference>
<comment type="function">
    <text evidence="15">In addition to polymerase activity, this DNA polymerase exhibits 5'-3' exonuclease activity.</text>
</comment>
<keyword evidence="4 15" id="KW-0235">DNA replication</keyword>
<accession>A0A372GFW6</accession>
<dbReference type="InterPro" id="IPR002421">
    <property type="entry name" value="5-3_exonuclease"/>
</dbReference>
<evidence type="ECO:0000256" key="13">
    <source>
        <dbReference type="ARBA" id="ARBA00053603"/>
    </source>
</evidence>
<evidence type="ECO:0000256" key="10">
    <source>
        <dbReference type="ARBA" id="ARBA00023125"/>
    </source>
</evidence>
<dbReference type="InterPro" id="IPR043502">
    <property type="entry name" value="DNA/RNA_pol_sf"/>
</dbReference>
<dbReference type="Gene3D" id="3.30.420.10">
    <property type="entry name" value="Ribonuclease H-like superfamily/Ribonuclease H"/>
    <property type="match status" value="1"/>
</dbReference>
<comment type="catalytic activity">
    <reaction evidence="12 15">
        <text>DNA(n) + a 2'-deoxyribonucleoside 5'-triphosphate = DNA(n+1) + diphosphate</text>
        <dbReference type="Rhea" id="RHEA:22508"/>
        <dbReference type="Rhea" id="RHEA-COMP:17339"/>
        <dbReference type="Rhea" id="RHEA-COMP:17340"/>
        <dbReference type="ChEBI" id="CHEBI:33019"/>
        <dbReference type="ChEBI" id="CHEBI:61560"/>
        <dbReference type="ChEBI" id="CHEBI:173112"/>
        <dbReference type="EC" id="2.7.7.7"/>
    </reaction>
</comment>
<dbReference type="InterPro" id="IPR002298">
    <property type="entry name" value="DNA_polymerase_A"/>
</dbReference>
<dbReference type="NCBIfam" id="NF004397">
    <property type="entry name" value="PRK05755.1"/>
    <property type="match status" value="1"/>
</dbReference>
<evidence type="ECO:0000256" key="16">
    <source>
        <dbReference type="SAM" id="MobiDB-lite"/>
    </source>
</evidence>
<evidence type="ECO:0000256" key="7">
    <source>
        <dbReference type="ARBA" id="ARBA00022801"/>
    </source>
</evidence>
<dbReference type="SUPFAM" id="SSF53098">
    <property type="entry name" value="Ribonuclease H-like"/>
    <property type="match status" value="1"/>
</dbReference>
<dbReference type="PANTHER" id="PTHR10133:SF27">
    <property type="entry name" value="DNA POLYMERASE NU"/>
    <property type="match status" value="1"/>
</dbReference>
<dbReference type="Pfam" id="PF01367">
    <property type="entry name" value="5_3_exonuc"/>
    <property type="match status" value="1"/>
</dbReference>
<dbReference type="InterPro" id="IPR018320">
    <property type="entry name" value="DNA_polymerase_1"/>
</dbReference>
<keyword evidence="2 15" id="KW-0808">Transferase</keyword>
<dbReference type="GO" id="GO:0006302">
    <property type="term" value="P:double-strand break repair"/>
    <property type="evidence" value="ECO:0007669"/>
    <property type="project" value="TreeGrafter"/>
</dbReference>
<dbReference type="OrthoDB" id="9806424at2"/>
<name>A0A372GFW6_9ACTN</name>
<dbReference type="InterPro" id="IPR036279">
    <property type="entry name" value="5-3_exonuclease_C_sf"/>
</dbReference>
<dbReference type="GO" id="GO:0003887">
    <property type="term" value="F:DNA-directed DNA polymerase activity"/>
    <property type="evidence" value="ECO:0007669"/>
    <property type="project" value="UniProtKB-UniRule"/>
</dbReference>
<dbReference type="Gene3D" id="1.10.150.20">
    <property type="entry name" value="5' to 3' exonuclease, C-terminal subdomain"/>
    <property type="match status" value="2"/>
</dbReference>
<dbReference type="FunFam" id="3.40.50.1010:FF:000001">
    <property type="entry name" value="DNA polymerase I"/>
    <property type="match status" value="1"/>
</dbReference>
<evidence type="ECO:0000256" key="11">
    <source>
        <dbReference type="ARBA" id="ARBA00023204"/>
    </source>
</evidence>
<dbReference type="GO" id="GO:0008409">
    <property type="term" value="F:5'-3' exonuclease activity"/>
    <property type="evidence" value="ECO:0007669"/>
    <property type="project" value="UniProtKB-UniRule"/>
</dbReference>
<dbReference type="SMART" id="SM00279">
    <property type="entry name" value="HhH2"/>
    <property type="match status" value="1"/>
</dbReference>
<proteinExistence type="inferred from homology"/>
<evidence type="ECO:0000259" key="18">
    <source>
        <dbReference type="SMART" id="SM00482"/>
    </source>
</evidence>
<dbReference type="PRINTS" id="PR00868">
    <property type="entry name" value="DNAPOLI"/>
</dbReference>
<dbReference type="InterPro" id="IPR020046">
    <property type="entry name" value="5-3_exonucl_a-hlix_arch_N"/>
</dbReference>
<evidence type="ECO:0000256" key="2">
    <source>
        <dbReference type="ARBA" id="ARBA00022679"/>
    </source>
</evidence>
<evidence type="ECO:0000259" key="17">
    <source>
        <dbReference type="SMART" id="SM00475"/>
    </source>
</evidence>
<dbReference type="Pfam" id="PF00476">
    <property type="entry name" value="DNA_pol_A"/>
    <property type="match status" value="1"/>
</dbReference>
<dbReference type="CDD" id="cd08637">
    <property type="entry name" value="DNA_pol_A_pol_I_C"/>
    <property type="match status" value="1"/>
</dbReference>
<keyword evidence="10 15" id="KW-0238">DNA-binding</keyword>
<keyword evidence="3 15" id="KW-0548">Nucleotidyltransferase</keyword>
<dbReference type="InterPro" id="IPR029060">
    <property type="entry name" value="PIN-like_dom_sf"/>
</dbReference>
<keyword evidence="9 15" id="KW-0239">DNA-directed DNA polymerase</keyword>
<evidence type="ECO:0000256" key="8">
    <source>
        <dbReference type="ARBA" id="ARBA00022839"/>
    </source>
</evidence>
<keyword evidence="5" id="KW-0540">Nuclease</keyword>
<dbReference type="Proteomes" id="UP000262882">
    <property type="component" value="Unassembled WGS sequence"/>
</dbReference>
<evidence type="ECO:0000256" key="14">
    <source>
        <dbReference type="NCBIfam" id="TIGR00593"/>
    </source>
</evidence>
<comment type="similarity">
    <text evidence="1 15">Belongs to the DNA polymerase type-A family.</text>
</comment>
<dbReference type="InterPro" id="IPR036397">
    <property type="entry name" value="RNaseH_sf"/>
</dbReference>
<dbReference type="CDD" id="cd06140">
    <property type="entry name" value="DNA_polA_I_Bacillus_like_exo"/>
    <property type="match status" value="1"/>
</dbReference>
<dbReference type="InterPro" id="IPR001098">
    <property type="entry name" value="DNA-dir_DNA_pol_A_palm_dom"/>
</dbReference>
<evidence type="ECO:0000256" key="3">
    <source>
        <dbReference type="ARBA" id="ARBA00022695"/>
    </source>
</evidence>
<evidence type="ECO:0000313" key="19">
    <source>
        <dbReference type="EMBL" id="RFS84261.1"/>
    </source>
</evidence>
<evidence type="ECO:0000256" key="1">
    <source>
        <dbReference type="ARBA" id="ARBA00007705"/>
    </source>
</evidence>
<dbReference type="GO" id="GO:0003677">
    <property type="term" value="F:DNA binding"/>
    <property type="evidence" value="ECO:0007669"/>
    <property type="project" value="UniProtKB-UniRule"/>
</dbReference>
<evidence type="ECO:0000256" key="6">
    <source>
        <dbReference type="ARBA" id="ARBA00022763"/>
    </source>
</evidence>
<dbReference type="SUPFAM" id="SSF56672">
    <property type="entry name" value="DNA/RNA polymerases"/>
    <property type="match status" value="1"/>
</dbReference>
<evidence type="ECO:0000256" key="9">
    <source>
        <dbReference type="ARBA" id="ARBA00022932"/>
    </source>
</evidence>
<dbReference type="CDD" id="cd09898">
    <property type="entry name" value="H3TH_53EXO"/>
    <property type="match status" value="1"/>
</dbReference>
<organism evidence="19 20">
    <name type="scientific">Actinomadura spongiicola</name>
    <dbReference type="NCBI Taxonomy" id="2303421"/>
    <lineage>
        <taxon>Bacteria</taxon>
        <taxon>Bacillati</taxon>
        <taxon>Actinomycetota</taxon>
        <taxon>Actinomycetes</taxon>
        <taxon>Streptosporangiales</taxon>
        <taxon>Thermomonosporaceae</taxon>
        <taxon>Actinomadura</taxon>
    </lineage>
</organism>
<dbReference type="InterPro" id="IPR054690">
    <property type="entry name" value="DNA_polI_exonuclease"/>
</dbReference>
<dbReference type="FunFam" id="1.10.150.20:FF:000002">
    <property type="entry name" value="DNA polymerase I"/>
    <property type="match status" value="1"/>
</dbReference>
<dbReference type="EMBL" id="QVNQ01000005">
    <property type="protein sequence ID" value="RFS84261.1"/>
    <property type="molecule type" value="Genomic_DNA"/>
</dbReference>
<dbReference type="Pfam" id="PF22619">
    <property type="entry name" value="DNA_polI_exo1"/>
    <property type="match status" value="1"/>
</dbReference>
<feature type="domain" description="DNA-directed DNA polymerase family A palm" evidence="18">
    <location>
        <begin position="637"/>
        <end position="844"/>
    </location>
</feature>
<dbReference type="RefSeq" id="WP_117400950.1">
    <property type="nucleotide sequence ID" value="NZ_QVNQ01000005.1"/>
</dbReference>
<feature type="compositionally biased region" description="Gly residues" evidence="16">
    <location>
        <begin position="295"/>
        <end position="305"/>
    </location>
</feature>
<dbReference type="InterPro" id="IPR020045">
    <property type="entry name" value="DNA_polI_H3TH"/>
</dbReference>
<dbReference type="SMART" id="SM00475">
    <property type="entry name" value="53EXOc"/>
    <property type="match status" value="1"/>
</dbReference>
<keyword evidence="7 15" id="KW-0378">Hydrolase</keyword>
<dbReference type="CDD" id="cd09859">
    <property type="entry name" value="PIN_53EXO"/>
    <property type="match status" value="1"/>
</dbReference>
<keyword evidence="8 15" id="KW-0269">Exonuclease</keyword>
<dbReference type="Gene3D" id="3.40.50.1010">
    <property type="entry name" value="5'-nuclease"/>
    <property type="match status" value="1"/>
</dbReference>
<dbReference type="SUPFAM" id="SSF47807">
    <property type="entry name" value="5' to 3' exonuclease, C-terminal subdomain"/>
    <property type="match status" value="1"/>
</dbReference>
<comment type="caution">
    <text evidence="19">The sequence shown here is derived from an EMBL/GenBank/DDBJ whole genome shotgun (WGS) entry which is preliminary data.</text>
</comment>
<feature type="domain" description="5'-3' exonuclease" evidence="17">
    <location>
        <begin position="3"/>
        <end position="265"/>
    </location>
</feature>
<dbReference type="FunFam" id="1.10.150.20:FF:000003">
    <property type="entry name" value="DNA polymerase I"/>
    <property type="match status" value="1"/>
</dbReference>
<feature type="region of interest" description="Disordered" evidence="16">
    <location>
        <begin position="292"/>
        <end position="313"/>
    </location>
</feature>
<keyword evidence="6 15" id="KW-0227">DNA damage</keyword>
<dbReference type="AlphaFoldDB" id="A0A372GFW6"/>
<evidence type="ECO:0000256" key="15">
    <source>
        <dbReference type="RuleBase" id="RU004460"/>
    </source>
</evidence>
<comment type="function">
    <text evidence="13">In addition to polymerase activity, this DNA polymerase exhibits 3'-5' and 5'-3' exonuclease activity.</text>
</comment>
<gene>
    <name evidence="15" type="primary">polA</name>
    <name evidence="19" type="ORF">D0T12_19205</name>
</gene>
<evidence type="ECO:0000256" key="5">
    <source>
        <dbReference type="ARBA" id="ARBA00022722"/>
    </source>
</evidence>
<dbReference type="NCBIfam" id="TIGR00593">
    <property type="entry name" value="pola"/>
    <property type="match status" value="1"/>
</dbReference>
<dbReference type="InterPro" id="IPR008918">
    <property type="entry name" value="HhH2"/>
</dbReference>
<dbReference type="Gene3D" id="1.20.1060.10">
    <property type="entry name" value="Taq DNA Polymerase, Chain T, domain 4"/>
    <property type="match status" value="1"/>
</dbReference>
<evidence type="ECO:0000313" key="20">
    <source>
        <dbReference type="Proteomes" id="UP000262882"/>
    </source>
</evidence>
<dbReference type="GO" id="GO:0006261">
    <property type="term" value="P:DNA-templated DNA replication"/>
    <property type="evidence" value="ECO:0007669"/>
    <property type="project" value="UniProtKB-UniRule"/>
</dbReference>
<evidence type="ECO:0000256" key="4">
    <source>
        <dbReference type="ARBA" id="ARBA00022705"/>
    </source>
</evidence>
<keyword evidence="11 15" id="KW-0234">DNA repair</keyword>
<sequence>MTDRPRLLLLDGHSLAYRAFYALPVENFSTTTGQPTNAVYGFANMLANALRDERPTHAAVAFDVSRRTFRTEAFPEYKAGRAKSPPEFGSQVEILDRLLAAMSLPVLRVPGYEADDVIASVTTRAEAEGLPVLIVTGDRDALQLVGDDVTVLYFYRTASEMIRYTPAAVEEKYGLTPAQYPDFAALRGDPSDNLPSIPGIGEKTAARWIREFGSLDALVDRADEVKGKAGEKLRAALDTVRLNRRLTELVRDLDLPVGLDDLRRRPYDLAAFTSLLDELEFRNASLRQRLFAADPGGGRGTGGAAGATEPEPIMGRELEPGELPDWLSTRATGPTGLAADHTWTRGAGDVTRIALATGDGFAAAFEPSRLTEADERALTDWLADPDRPKAVHDLKALLCVFGERGWPLDGVTSDIALAAYLLLPGLAAYGIADLAGRHLGRRPSGDGAAGLMTSARAVLDLAGTFAGELAATGLDGVLRDVELPLSRLLARAERAGVHVEAGLLDELERHFADAMERAADEAAEIAGRRFNPGSTKQLQEVLFGELGLPKTKKIKSGYSTDLDALTWLATQTDNGLPQVLLRHRDQARLRTTVAGLIREIGADGRIHTTFQQTVAATGRLSSIEPNLQVIPIRTEEGRRIRRAFLPGDGYEALMTADYGQLELRVMAHRSQDPTLLAAFESGEDLHTTMAARVFGVAPGAVTPDMRRRIKAMSYGLAYGLSAFGLAKQLGVPMAEARPLMDAYFERLGGVRDYLDHVVAEARVTGYTRTILGRRRYLPHLTSDNRQRRETAERMALNAPVQGSAADIVKIAMLRVDEALTAAGLRSRLLLQVHDELVLEIAPGERAAVAEIVDDRMRTAYPLSVGLDVALGTGADWDAAAH</sequence>
<keyword evidence="20" id="KW-1185">Reference proteome</keyword>
<dbReference type="Gene3D" id="3.30.70.370">
    <property type="match status" value="1"/>
</dbReference>
<dbReference type="SMART" id="SM00482">
    <property type="entry name" value="POLAc"/>
    <property type="match status" value="1"/>
</dbReference>
<dbReference type="SUPFAM" id="SSF88723">
    <property type="entry name" value="PIN domain-like"/>
    <property type="match status" value="1"/>
</dbReference>
<protein>
    <recommendedName>
        <fullName evidence="14 15">DNA polymerase I</fullName>
        <ecNumber evidence="14 15">2.7.7.7</ecNumber>
    </recommendedName>
</protein>
<evidence type="ECO:0000256" key="12">
    <source>
        <dbReference type="ARBA" id="ARBA00049244"/>
    </source>
</evidence>
<dbReference type="PANTHER" id="PTHR10133">
    <property type="entry name" value="DNA POLYMERASE I"/>
    <property type="match status" value="1"/>
</dbReference>